<protein>
    <recommendedName>
        <fullName evidence="5">BZIP domain-containing protein</fullName>
    </recommendedName>
</protein>
<feature type="coiled-coil region" evidence="3">
    <location>
        <begin position="77"/>
        <end position="122"/>
    </location>
</feature>
<dbReference type="Pfam" id="PF00170">
    <property type="entry name" value="bZIP_1"/>
    <property type="match status" value="1"/>
</dbReference>
<feature type="region of interest" description="Disordered" evidence="4">
    <location>
        <begin position="399"/>
        <end position="422"/>
    </location>
</feature>
<evidence type="ECO:0000256" key="4">
    <source>
        <dbReference type="SAM" id="MobiDB-lite"/>
    </source>
</evidence>
<dbReference type="PANTHER" id="PTHR40621:SF7">
    <property type="entry name" value="BZIP DOMAIN-CONTAINING PROTEIN"/>
    <property type="match status" value="1"/>
</dbReference>
<keyword evidence="7" id="KW-1185">Reference proteome</keyword>
<dbReference type="AlphaFoldDB" id="A0A2J5HS37"/>
<evidence type="ECO:0000256" key="2">
    <source>
        <dbReference type="ARBA" id="ARBA00023242"/>
    </source>
</evidence>
<dbReference type="EMBL" id="KZ559551">
    <property type="protein sequence ID" value="PLN80077.1"/>
    <property type="molecule type" value="Genomic_DNA"/>
</dbReference>
<dbReference type="OrthoDB" id="5374328at2759"/>
<feature type="region of interest" description="Disordered" evidence="4">
    <location>
        <begin position="152"/>
        <end position="198"/>
    </location>
</feature>
<evidence type="ECO:0000259" key="5">
    <source>
        <dbReference type="PROSITE" id="PS00036"/>
    </source>
</evidence>
<dbReference type="Pfam" id="PF10297">
    <property type="entry name" value="Hap4_Hap_bind"/>
    <property type="match status" value="1"/>
</dbReference>
<proteinExistence type="predicted"/>
<dbReference type="InterPro" id="IPR046347">
    <property type="entry name" value="bZIP_sf"/>
</dbReference>
<reference evidence="7" key="1">
    <citation type="submission" date="2017-12" db="EMBL/GenBank/DDBJ databases">
        <authorList>
            <consortium name="DOE Joint Genome Institute"/>
            <person name="Mondo S.J."/>
            <person name="Kjaerbolling I."/>
            <person name="Vesth T.C."/>
            <person name="Frisvad J.C."/>
            <person name="Nybo J.L."/>
            <person name="Theobald S."/>
            <person name="Kuo A."/>
            <person name="Bowyer P."/>
            <person name="Matsuda Y."/>
            <person name="Lyhne E.K."/>
            <person name="Kogle M.E."/>
            <person name="Clum A."/>
            <person name="Lipzen A."/>
            <person name="Salamov A."/>
            <person name="Ngan C.Y."/>
            <person name="Daum C."/>
            <person name="Chiniquy J."/>
            <person name="Barry K."/>
            <person name="LaButti K."/>
            <person name="Haridas S."/>
            <person name="Simmons B.A."/>
            <person name="Magnuson J.K."/>
            <person name="Mortensen U.H."/>
            <person name="Larsen T.O."/>
            <person name="Grigoriev I.V."/>
            <person name="Baker S.E."/>
            <person name="Andersen M.R."/>
            <person name="Nordberg H.P."/>
            <person name="Cantor M.N."/>
            <person name="Hua S.X."/>
        </authorList>
    </citation>
    <scope>NUCLEOTIDE SEQUENCE [LARGE SCALE GENOMIC DNA]</scope>
    <source>
        <strain evidence="7">IBT 19404</strain>
    </source>
</reference>
<evidence type="ECO:0000313" key="7">
    <source>
        <dbReference type="Proteomes" id="UP000235023"/>
    </source>
</evidence>
<dbReference type="InterPro" id="IPR004827">
    <property type="entry name" value="bZIP"/>
</dbReference>
<dbReference type="SMART" id="SM00338">
    <property type="entry name" value="BRLZ"/>
    <property type="match status" value="1"/>
</dbReference>
<feature type="compositionally biased region" description="Low complexity" evidence="4">
    <location>
        <begin position="162"/>
        <end position="190"/>
    </location>
</feature>
<sequence>MATLAPSIAPAPAVAPLVPAIAAKPTVSPSPGPGTPGSITSKEWVIPPRPKPGRKPATDTPPTKRKAQNRAAQRAFRERRAARVNELEDQIKLIEDEHDMYVLGLKEQIANLTHEVDQCRSDMSWWRDRAHSLEKEVSVERSAKEALVKEFRTSLSDPSAPAPAAARPERTAAQTRSAAKESASVASEKPSAPHKEDFVDDADEVPLGCPDCSSVHCQCIEDAFAIPGVDLSKRPGTGAIPVPRYPEPAIKPDPEEMEIDFTARFAASQPSDEVSVVSSSDSPAVDPCGFCQDGTPCICAEMAAQEEQRRRSFENNRLAPIQSLSQFTPPPSDGDVRSEVTLPPISQATNPCANGPGTCAQCMADPRSTLFCKTLAAARSPRGAPSGCCGGKGPDGGCCQSSQSANPSRSGIGAASAAGPSRAGASNPSLTLSCADAFTTLSRHPNFSRASDEISSWLPKLHPLPNPRDVAPAEGPRGAMEVEAASVMGVLRYFDRRFADK</sequence>
<feature type="compositionally biased region" description="Low complexity" evidence="4">
    <location>
        <begin position="407"/>
        <end position="422"/>
    </location>
</feature>
<feature type="region of interest" description="Disordered" evidence="4">
    <location>
        <begin position="23"/>
        <end position="75"/>
    </location>
</feature>
<organism evidence="6 7">
    <name type="scientific">Aspergillus taichungensis</name>
    <dbReference type="NCBI Taxonomy" id="482145"/>
    <lineage>
        <taxon>Eukaryota</taxon>
        <taxon>Fungi</taxon>
        <taxon>Dikarya</taxon>
        <taxon>Ascomycota</taxon>
        <taxon>Pezizomycotina</taxon>
        <taxon>Eurotiomycetes</taxon>
        <taxon>Eurotiomycetidae</taxon>
        <taxon>Eurotiales</taxon>
        <taxon>Aspergillaceae</taxon>
        <taxon>Aspergillus</taxon>
        <taxon>Aspergillus subgen. Circumdati</taxon>
    </lineage>
</organism>
<keyword evidence="3" id="KW-0175">Coiled coil</keyword>
<accession>A0A2J5HS37</accession>
<dbReference type="Proteomes" id="UP000235023">
    <property type="component" value="Unassembled WGS sequence"/>
</dbReference>
<feature type="domain" description="BZIP" evidence="5">
    <location>
        <begin position="64"/>
        <end position="79"/>
    </location>
</feature>
<gene>
    <name evidence="6" type="ORF">BDW42DRAFT_116448</name>
</gene>
<evidence type="ECO:0000256" key="3">
    <source>
        <dbReference type="SAM" id="Coils"/>
    </source>
</evidence>
<dbReference type="Gene3D" id="1.20.5.170">
    <property type="match status" value="1"/>
</dbReference>
<comment type="subcellular location">
    <subcellularLocation>
        <location evidence="1">Nucleus</location>
    </subcellularLocation>
</comment>
<dbReference type="PANTHER" id="PTHR40621">
    <property type="entry name" value="TRANSCRIPTION FACTOR KAPC-RELATED"/>
    <property type="match status" value="1"/>
</dbReference>
<dbReference type="InterPro" id="IPR018287">
    <property type="entry name" value="Hap4_TF_heteromerisation"/>
</dbReference>
<dbReference type="GO" id="GO:0000976">
    <property type="term" value="F:transcription cis-regulatory region binding"/>
    <property type="evidence" value="ECO:0007669"/>
    <property type="project" value="InterPro"/>
</dbReference>
<evidence type="ECO:0000313" key="6">
    <source>
        <dbReference type="EMBL" id="PLN80077.1"/>
    </source>
</evidence>
<evidence type="ECO:0000256" key="1">
    <source>
        <dbReference type="ARBA" id="ARBA00004123"/>
    </source>
</evidence>
<dbReference type="InterPro" id="IPR050936">
    <property type="entry name" value="AP-1-like"/>
</dbReference>
<dbReference type="PROSITE" id="PS00036">
    <property type="entry name" value="BZIP_BASIC"/>
    <property type="match status" value="1"/>
</dbReference>
<dbReference type="GO" id="GO:0001228">
    <property type="term" value="F:DNA-binding transcription activator activity, RNA polymerase II-specific"/>
    <property type="evidence" value="ECO:0007669"/>
    <property type="project" value="TreeGrafter"/>
</dbReference>
<dbReference type="GO" id="GO:0090575">
    <property type="term" value="C:RNA polymerase II transcription regulator complex"/>
    <property type="evidence" value="ECO:0007669"/>
    <property type="project" value="TreeGrafter"/>
</dbReference>
<keyword evidence="2" id="KW-0539">Nucleus</keyword>
<dbReference type="FunFam" id="1.20.5.170:FF:000102">
    <property type="entry name" value="bZIP transcription factor hapX"/>
    <property type="match status" value="1"/>
</dbReference>
<name>A0A2J5HS37_9EURO</name>
<dbReference type="SUPFAM" id="SSF57959">
    <property type="entry name" value="Leucine zipper domain"/>
    <property type="match status" value="1"/>
</dbReference>